<comment type="subcellular location">
    <subcellularLocation>
        <location evidence="1">Membrane</location>
        <topology evidence="1">Multi-pass membrane protein</topology>
    </subcellularLocation>
</comment>
<keyword evidence="8" id="KW-1185">Reference proteome</keyword>
<keyword evidence="3 6" id="KW-0812">Transmembrane</keyword>
<reference evidence="7 8" key="1">
    <citation type="journal article" date="2019" name="Gigascience">
        <title>Whole-genome sequence of the oriental lung fluke Paragonimus westermani.</title>
        <authorList>
            <person name="Oey H."/>
            <person name="Zakrzewski M."/>
            <person name="Narain K."/>
            <person name="Devi K.R."/>
            <person name="Agatsuma T."/>
            <person name="Nawaratna S."/>
            <person name="Gobert G.N."/>
            <person name="Jones M.K."/>
            <person name="Ragan M.A."/>
            <person name="McManus D.P."/>
            <person name="Krause L."/>
        </authorList>
    </citation>
    <scope>NUCLEOTIDE SEQUENCE [LARGE SCALE GENOMIC DNA]</scope>
    <source>
        <strain evidence="7 8">IND2009</strain>
    </source>
</reference>
<comment type="similarity">
    <text evidence="2">Belongs to the TMEM45 family.</text>
</comment>
<evidence type="ECO:0000256" key="6">
    <source>
        <dbReference type="SAM" id="Phobius"/>
    </source>
</evidence>
<evidence type="ECO:0000256" key="3">
    <source>
        <dbReference type="ARBA" id="ARBA00022692"/>
    </source>
</evidence>
<proteinExistence type="inferred from homology"/>
<dbReference type="PANTHER" id="PTHR16007">
    <property type="entry name" value="EPIDIDYMAL MEMBRANE PROTEIN E9-RELATED"/>
    <property type="match status" value="1"/>
</dbReference>
<dbReference type="InterPro" id="IPR006904">
    <property type="entry name" value="DUF716"/>
</dbReference>
<dbReference type="EMBL" id="QNGE01000364">
    <property type="protein sequence ID" value="KAA3680733.1"/>
    <property type="molecule type" value="Genomic_DNA"/>
</dbReference>
<evidence type="ECO:0008006" key="9">
    <source>
        <dbReference type="Google" id="ProtNLM"/>
    </source>
</evidence>
<evidence type="ECO:0000313" key="7">
    <source>
        <dbReference type="EMBL" id="KAA3680733.1"/>
    </source>
</evidence>
<accession>A0A5J4NYX1</accession>
<organism evidence="7 8">
    <name type="scientific">Paragonimus westermani</name>
    <dbReference type="NCBI Taxonomy" id="34504"/>
    <lineage>
        <taxon>Eukaryota</taxon>
        <taxon>Metazoa</taxon>
        <taxon>Spiralia</taxon>
        <taxon>Lophotrochozoa</taxon>
        <taxon>Platyhelminthes</taxon>
        <taxon>Trematoda</taxon>
        <taxon>Digenea</taxon>
        <taxon>Plagiorchiida</taxon>
        <taxon>Troglotremata</taxon>
        <taxon>Troglotrematidae</taxon>
        <taxon>Paragonimus</taxon>
    </lineage>
</organism>
<evidence type="ECO:0000256" key="4">
    <source>
        <dbReference type="ARBA" id="ARBA00022989"/>
    </source>
</evidence>
<dbReference type="InterPro" id="IPR042127">
    <property type="entry name" value="TMEM45"/>
</dbReference>
<protein>
    <recommendedName>
        <fullName evidence="9">Transmembrane protein 45B</fullName>
    </recommendedName>
</protein>
<dbReference type="Pfam" id="PF04819">
    <property type="entry name" value="DUF716"/>
    <property type="match status" value="1"/>
</dbReference>
<dbReference type="Proteomes" id="UP000324629">
    <property type="component" value="Unassembled WGS sequence"/>
</dbReference>
<evidence type="ECO:0000313" key="8">
    <source>
        <dbReference type="Proteomes" id="UP000324629"/>
    </source>
</evidence>
<feature type="transmembrane region" description="Helical" evidence="6">
    <location>
        <begin position="26"/>
        <end position="45"/>
    </location>
</feature>
<dbReference type="GO" id="GO:0016020">
    <property type="term" value="C:membrane"/>
    <property type="evidence" value="ECO:0007669"/>
    <property type="project" value="UniProtKB-SubCell"/>
</dbReference>
<keyword evidence="4 6" id="KW-1133">Transmembrane helix</keyword>
<dbReference type="AlphaFoldDB" id="A0A5J4NYX1"/>
<gene>
    <name evidence="7" type="ORF">DEA37_0002934</name>
</gene>
<keyword evidence="5 6" id="KW-0472">Membrane</keyword>
<feature type="transmembrane region" description="Helical" evidence="6">
    <location>
        <begin position="190"/>
        <end position="208"/>
    </location>
</feature>
<evidence type="ECO:0000256" key="1">
    <source>
        <dbReference type="ARBA" id="ARBA00004141"/>
    </source>
</evidence>
<comment type="caution">
    <text evidence="7">The sequence shown here is derived from an EMBL/GenBank/DDBJ whole genome shotgun (WGS) entry which is preliminary data.</text>
</comment>
<evidence type="ECO:0000256" key="2">
    <source>
        <dbReference type="ARBA" id="ARBA00006948"/>
    </source>
</evidence>
<evidence type="ECO:0000256" key="5">
    <source>
        <dbReference type="ARBA" id="ARBA00023136"/>
    </source>
</evidence>
<name>A0A5J4NYX1_9TREM</name>
<sequence length="292" mass="32828">MQHNASVETDKINHDHGPPTGNEGLFLSHSVLGTFVFCLGLWWWIQSVRRRFSASRRPLGKYVADASYNSTCCPNQIGEGLAKMLMCIIGMGVEAATVGMGRNHEYAHFPFYASMLIASLVDILQSTILFLPDGSDYMCHVLPFVSQAYCLRAQAYDQPHVTATCRLISSYLGVLVAASMMAEMCIRSHFLFGWIKCFMVMLTGWWTWQMGIMLNPPRGKPWEENSHDNVMYVAIVNAWQMFGVAVIQLIVLLIIAKFHGVSADWNVQQQGNISGRDSIQYTKLLNDENSDE</sequence>
<feature type="transmembrane region" description="Helical" evidence="6">
    <location>
        <begin position="230"/>
        <end position="255"/>
    </location>
</feature>
<dbReference type="PANTHER" id="PTHR16007:SF15">
    <property type="entry name" value="TRANSMEMBRANE PROTEIN 45B"/>
    <property type="match status" value="1"/>
</dbReference>